<comment type="caution">
    <text evidence="2">The sequence shown here is derived from an EMBL/GenBank/DDBJ whole genome shotgun (WGS) entry which is preliminary data.</text>
</comment>
<sequence length="231" mass="26760">MHLPHTPASRPDPRPRRPHPRGLPPTLRTTRDDDQTHHQKRRAAVRPARREPDQRGEPAAVKKVIRQRRTASTPRRATPELFLELRARLTDRDQAILELVWEHRVLTTHQLAAIFFTTPGKARDRLLQLFHLKALERFQPWVPVGAAPYHWVLGPLGAQHLAAHRDTTLSGLGYRRTTALQISHSRHLAHQVGVNEFFTQLHAHARRTPAAHLDKWWPERRCTQLWGDLAR</sequence>
<organism evidence="2 3">
    <name type="scientific">Actinomadura geliboluensis</name>
    <dbReference type="NCBI Taxonomy" id="882440"/>
    <lineage>
        <taxon>Bacteria</taxon>
        <taxon>Bacillati</taxon>
        <taxon>Actinomycetota</taxon>
        <taxon>Actinomycetes</taxon>
        <taxon>Streptosporangiales</taxon>
        <taxon>Thermomonosporaceae</taxon>
        <taxon>Actinomadura</taxon>
    </lineage>
</organism>
<dbReference type="AlphaFoldDB" id="A0A5S4FW85"/>
<reference evidence="2 3" key="1">
    <citation type="submission" date="2019-05" db="EMBL/GenBank/DDBJ databases">
        <title>Draft genome sequence of Actinomadura geliboluensis A8036.</title>
        <authorList>
            <person name="Saricaoglu S."/>
            <person name="Isik K."/>
        </authorList>
    </citation>
    <scope>NUCLEOTIDE SEQUENCE [LARGE SCALE GENOMIC DNA]</scope>
    <source>
        <strain evidence="2 3">A8036</strain>
    </source>
</reference>
<dbReference type="InterPro" id="IPR025855">
    <property type="entry name" value="Replic_Relax"/>
</dbReference>
<gene>
    <name evidence="2" type="ORF">ETD96_43055</name>
</gene>
<evidence type="ECO:0000256" key="1">
    <source>
        <dbReference type="SAM" id="MobiDB-lite"/>
    </source>
</evidence>
<accession>A0A5S4FW85</accession>
<feature type="non-terminal residue" evidence="2">
    <location>
        <position position="231"/>
    </location>
</feature>
<dbReference type="Proteomes" id="UP000305238">
    <property type="component" value="Unassembled WGS sequence"/>
</dbReference>
<proteinExistence type="predicted"/>
<evidence type="ECO:0000313" key="3">
    <source>
        <dbReference type="Proteomes" id="UP000305238"/>
    </source>
</evidence>
<keyword evidence="3" id="KW-1185">Reference proteome</keyword>
<feature type="region of interest" description="Disordered" evidence="1">
    <location>
        <begin position="1"/>
        <end position="73"/>
    </location>
</feature>
<dbReference type="Pfam" id="PF13814">
    <property type="entry name" value="Replic_Relax"/>
    <property type="match status" value="1"/>
</dbReference>
<evidence type="ECO:0000313" key="2">
    <source>
        <dbReference type="EMBL" id="TMR24604.1"/>
    </source>
</evidence>
<dbReference type="EMBL" id="VCKZ01000652">
    <property type="protein sequence ID" value="TMR24604.1"/>
    <property type="molecule type" value="Genomic_DNA"/>
</dbReference>
<name>A0A5S4FW85_9ACTN</name>
<protein>
    <submittedName>
        <fullName evidence="2">Uncharacterized protein</fullName>
    </submittedName>
</protein>